<evidence type="ECO:0000256" key="7">
    <source>
        <dbReference type="ARBA" id="ARBA00033354"/>
    </source>
</evidence>
<dbReference type="KEGG" id="dpr:Despr_1538"/>
<evidence type="ECO:0000256" key="6">
    <source>
        <dbReference type="ARBA" id="ARBA00033334"/>
    </source>
</evidence>
<dbReference type="GO" id="GO:0008817">
    <property type="term" value="F:corrinoid adenosyltransferase activity"/>
    <property type="evidence" value="ECO:0007669"/>
    <property type="project" value="UniProtKB-EC"/>
</dbReference>
<evidence type="ECO:0000256" key="5">
    <source>
        <dbReference type="ARBA" id="ARBA00031529"/>
    </source>
</evidence>
<name>A0A7U4DP48_DESPD</name>
<dbReference type="InterPro" id="IPR003724">
    <property type="entry name" value="CblAdoTrfase_CobA"/>
</dbReference>
<comment type="catalytic activity">
    <reaction evidence="8">
        <text>2 cob(II)yrinate a,c diamide + reduced [electron-transfer flavoprotein] + 2 ATP = 2 adenosylcob(III)yrinate a,c-diamide + 2 triphosphate + oxidized [electron-transfer flavoprotein] + 3 H(+)</text>
        <dbReference type="Rhea" id="RHEA:11528"/>
        <dbReference type="Rhea" id="RHEA-COMP:10685"/>
        <dbReference type="Rhea" id="RHEA-COMP:10686"/>
        <dbReference type="ChEBI" id="CHEBI:15378"/>
        <dbReference type="ChEBI" id="CHEBI:18036"/>
        <dbReference type="ChEBI" id="CHEBI:30616"/>
        <dbReference type="ChEBI" id="CHEBI:57692"/>
        <dbReference type="ChEBI" id="CHEBI:58307"/>
        <dbReference type="ChEBI" id="CHEBI:58503"/>
        <dbReference type="ChEBI" id="CHEBI:58537"/>
        <dbReference type="EC" id="2.5.1.17"/>
    </reaction>
</comment>
<organism evidence="10 11">
    <name type="scientific">Desulfobulbus propionicus (strain ATCC 33891 / DSM 2032 / VKM B-1956 / 1pr3)</name>
    <dbReference type="NCBI Taxonomy" id="577650"/>
    <lineage>
        <taxon>Bacteria</taxon>
        <taxon>Pseudomonadati</taxon>
        <taxon>Thermodesulfobacteriota</taxon>
        <taxon>Desulfobulbia</taxon>
        <taxon>Desulfobulbales</taxon>
        <taxon>Desulfobulbaceae</taxon>
        <taxon>Desulfobulbus</taxon>
    </lineage>
</organism>
<dbReference type="GO" id="GO:0009236">
    <property type="term" value="P:cobalamin biosynthetic process"/>
    <property type="evidence" value="ECO:0007669"/>
    <property type="project" value="UniProtKB-UniPathway"/>
</dbReference>
<protein>
    <recommendedName>
        <fullName evidence="3">corrinoid adenosyltransferase</fullName>
        <ecNumber evidence="3">2.5.1.17</ecNumber>
    </recommendedName>
    <alternativeName>
        <fullName evidence="5">Cob(II)alamin adenosyltransferase</fullName>
    </alternativeName>
    <alternativeName>
        <fullName evidence="7">Cob(II)yrinic acid a,c-diamide adenosyltransferase</fullName>
    </alternativeName>
    <alternativeName>
        <fullName evidence="6">Cobinamide/cobalamin adenosyltransferase</fullName>
    </alternativeName>
</protein>
<dbReference type="InterPro" id="IPR027417">
    <property type="entry name" value="P-loop_NTPase"/>
</dbReference>
<dbReference type="UniPathway" id="UPA00148">
    <property type="reaction ID" value="UER00233"/>
</dbReference>
<dbReference type="PIRSF" id="PIRSF015617">
    <property type="entry name" value="Adensltrnsf_CobA"/>
    <property type="match status" value="1"/>
</dbReference>
<evidence type="ECO:0000313" key="10">
    <source>
        <dbReference type="EMBL" id="ADW17692.1"/>
    </source>
</evidence>
<comment type="catalytic activity">
    <reaction evidence="9">
        <text>2 cob(II)alamin + reduced [electron-transfer flavoprotein] + 2 ATP = 2 adenosylcob(III)alamin + 2 triphosphate + oxidized [electron-transfer flavoprotein] + 3 H(+)</text>
        <dbReference type="Rhea" id="RHEA:28671"/>
        <dbReference type="Rhea" id="RHEA-COMP:10685"/>
        <dbReference type="Rhea" id="RHEA-COMP:10686"/>
        <dbReference type="ChEBI" id="CHEBI:15378"/>
        <dbReference type="ChEBI" id="CHEBI:16304"/>
        <dbReference type="ChEBI" id="CHEBI:18036"/>
        <dbReference type="ChEBI" id="CHEBI:18408"/>
        <dbReference type="ChEBI" id="CHEBI:30616"/>
        <dbReference type="ChEBI" id="CHEBI:57692"/>
        <dbReference type="ChEBI" id="CHEBI:58307"/>
        <dbReference type="EC" id="2.5.1.17"/>
    </reaction>
</comment>
<dbReference type="PANTHER" id="PTHR46638:SF1">
    <property type="entry name" value="CORRINOID ADENOSYLTRANSFERASE"/>
    <property type="match status" value="1"/>
</dbReference>
<dbReference type="EC" id="2.5.1.17" evidence="3"/>
<dbReference type="CDD" id="cd00561">
    <property type="entry name" value="CobA_ACA"/>
    <property type="match status" value="1"/>
</dbReference>
<evidence type="ECO:0000313" key="11">
    <source>
        <dbReference type="Proteomes" id="UP000006365"/>
    </source>
</evidence>
<evidence type="ECO:0000256" key="4">
    <source>
        <dbReference type="ARBA" id="ARBA00024929"/>
    </source>
</evidence>
<gene>
    <name evidence="10" type="ordered locus">Despr_1538</name>
</gene>
<comment type="function">
    <text evidence="4">Required for both de novo synthesis of the corrin ring for the assimilation of exogenous corrinoids. Participates in the adenosylation of a variety of incomplete and complete corrinoids.</text>
</comment>
<evidence type="ECO:0000256" key="1">
    <source>
        <dbReference type="ARBA" id="ARBA00005121"/>
    </source>
</evidence>
<dbReference type="PANTHER" id="PTHR46638">
    <property type="entry name" value="CORRINOID ADENOSYLTRANSFERASE"/>
    <property type="match status" value="1"/>
</dbReference>
<accession>A0A7U4DP48</accession>
<dbReference type="NCBIfam" id="TIGR00708">
    <property type="entry name" value="cobA"/>
    <property type="match status" value="1"/>
</dbReference>
<comment type="pathway">
    <text evidence="1">Cofactor biosynthesis; adenosylcobalamin biosynthesis; adenosylcobalamin from cob(II)yrinate a,c-diamide: step 2/7.</text>
</comment>
<evidence type="ECO:0000256" key="2">
    <source>
        <dbReference type="ARBA" id="ARBA00007487"/>
    </source>
</evidence>
<dbReference type="Gene3D" id="3.40.50.300">
    <property type="entry name" value="P-loop containing nucleotide triphosphate hydrolases"/>
    <property type="match status" value="1"/>
</dbReference>
<keyword evidence="10" id="KW-0808">Transferase</keyword>
<comment type="similarity">
    <text evidence="2">Belongs to the Cob(I)alamin adenosyltransferase family.</text>
</comment>
<proteinExistence type="inferred from homology"/>
<dbReference type="NCBIfam" id="NF004637">
    <property type="entry name" value="PRK05986.1"/>
    <property type="match status" value="1"/>
</dbReference>
<keyword evidence="11" id="KW-1185">Reference proteome</keyword>
<dbReference type="Proteomes" id="UP000006365">
    <property type="component" value="Chromosome"/>
</dbReference>
<dbReference type="GO" id="GO:0005524">
    <property type="term" value="F:ATP binding"/>
    <property type="evidence" value="ECO:0007669"/>
    <property type="project" value="InterPro"/>
</dbReference>
<sequence>MVDSTTKKEDGMSKGLLIVFTGNGKGKTTAALGMAMRAAGHGLRVCFIQFIKGSWRYGELEAVKRFAGLIDLHVMGKGFTWKSENIEDDARLAREAWDFARQAINSNSYQIVVLDEFTYLLHYGMLALDPCLQFLTERNPAQHVVITGRYAPPSLLEAADLVTEMQAVKHPLASGIKAQKGIEF</sequence>
<dbReference type="SUPFAM" id="SSF52540">
    <property type="entry name" value="P-loop containing nucleoside triphosphate hydrolases"/>
    <property type="match status" value="1"/>
</dbReference>
<dbReference type="AlphaFoldDB" id="A0A7U4DP48"/>
<dbReference type="EMBL" id="CP002364">
    <property type="protein sequence ID" value="ADW17692.1"/>
    <property type="molecule type" value="Genomic_DNA"/>
</dbReference>
<dbReference type="Pfam" id="PF02572">
    <property type="entry name" value="CobA_CobO_BtuR"/>
    <property type="match status" value="1"/>
</dbReference>
<evidence type="ECO:0000256" key="3">
    <source>
        <dbReference type="ARBA" id="ARBA00012454"/>
    </source>
</evidence>
<evidence type="ECO:0000256" key="8">
    <source>
        <dbReference type="ARBA" id="ARBA00048555"/>
    </source>
</evidence>
<evidence type="ECO:0000256" key="9">
    <source>
        <dbReference type="ARBA" id="ARBA00048692"/>
    </source>
</evidence>
<reference evidence="10 11" key="1">
    <citation type="journal article" date="2011" name="Stand. Genomic Sci.">
        <title>Complete genome sequence of Desulfobulbus propionicus type strain (1pr3).</title>
        <authorList>
            <person name="Pagani I."/>
            <person name="Lapidus A."/>
            <person name="Nolan M."/>
            <person name="Lucas S."/>
            <person name="Hammon N."/>
            <person name="Deshpande S."/>
            <person name="Cheng J.F."/>
            <person name="Chertkov O."/>
            <person name="Davenport K."/>
            <person name="Tapia R."/>
            <person name="Han C."/>
            <person name="Goodwin L."/>
            <person name="Pitluck S."/>
            <person name="Liolios K."/>
            <person name="Mavromatis K."/>
            <person name="Ivanova N."/>
            <person name="Mikhailova N."/>
            <person name="Pati A."/>
            <person name="Chen A."/>
            <person name="Palaniappan K."/>
            <person name="Land M."/>
            <person name="Hauser L."/>
            <person name="Chang Y.J."/>
            <person name="Jeffries C.D."/>
            <person name="Detter J.C."/>
            <person name="Brambilla E."/>
            <person name="Kannan K.P."/>
            <person name="Djao O.D."/>
            <person name="Rohde M."/>
            <person name="Pukall R."/>
            <person name="Spring S."/>
            <person name="Goker M."/>
            <person name="Sikorski J."/>
            <person name="Woyke T."/>
            <person name="Bristow J."/>
            <person name="Eisen J.A."/>
            <person name="Markowitz V."/>
            <person name="Hugenholtz P."/>
            <person name="Kyrpides N.C."/>
            <person name="Klenk H.P."/>
        </authorList>
    </citation>
    <scope>NUCLEOTIDE SEQUENCE [LARGE SCALE GENOMIC DNA]</scope>
    <source>
        <strain evidence="11">ATCC 33891 / DSM 2032 / 1pr3</strain>
    </source>
</reference>